<proteinExistence type="predicted"/>
<comment type="caution">
    <text evidence="1">The sequence shown here is derived from an EMBL/GenBank/DDBJ whole genome shotgun (WGS) entry which is preliminary data.</text>
</comment>
<name>A0ACA9KR92_9GLOM</name>
<accession>A0ACA9KR92</accession>
<evidence type="ECO:0000313" key="2">
    <source>
        <dbReference type="Proteomes" id="UP000789860"/>
    </source>
</evidence>
<gene>
    <name evidence="1" type="ORF">SCALOS_LOCUS2737</name>
</gene>
<organism evidence="1 2">
    <name type="scientific">Scutellospora calospora</name>
    <dbReference type="NCBI Taxonomy" id="85575"/>
    <lineage>
        <taxon>Eukaryota</taxon>
        <taxon>Fungi</taxon>
        <taxon>Fungi incertae sedis</taxon>
        <taxon>Mucoromycota</taxon>
        <taxon>Glomeromycotina</taxon>
        <taxon>Glomeromycetes</taxon>
        <taxon>Diversisporales</taxon>
        <taxon>Gigasporaceae</taxon>
        <taxon>Scutellospora</taxon>
    </lineage>
</organism>
<sequence length="341" mass="39495">PDGKLDSPIGYQSERDDRKKCKTNLIAQLKRMIGKKGKLDSFDSPTERVEYQSEGKKLDSPTEQVDTKYIKVREMIRKLDSPAEQVGYQSKEMKEESRIDVMTFGKDVHQRIYNLDEVSYYKENQENEEASSTENKELSSTENGEKSQVNESNTEANDFDNIITPCAKQKKTCIKECNSITIDFKRHLALERYCKLISNLQLYHVEEVSQHARHFIAMLKWSVVNYEIFIEASWNGKHRSPIISMPRIRLKFVSASFEQHSNNWLKSMATTLQSLKNKEIIHSLILASKKFSSTFALNNSKFLSTWELQHLISRSASQVEFEKDSFEVHKDKVVVIAEAVY</sequence>
<feature type="non-terminal residue" evidence="1">
    <location>
        <position position="1"/>
    </location>
</feature>
<dbReference type="EMBL" id="CAJVPM010002582">
    <property type="protein sequence ID" value="CAG8488762.1"/>
    <property type="molecule type" value="Genomic_DNA"/>
</dbReference>
<keyword evidence="2" id="KW-1185">Reference proteome</keyword>
<reference evidence="1" key="1">
    <citation type="submission" date="2021-06" db="EMBL/GenBank/DDBJ databases">
        <authorList>
            <person name="Kallberg Y."/>
            <person name="Tangrot J."/>
            <person name="Rosling A."/>
        </authorList>
    </citation>
    <scope>NUCLEOTIDE SEQUENCE</scope>
    <source>
        <strain evidence="1">AU212A</strain>
    </source>
</reference>
<protein>
    <submittedName>
        <fullName evidence="1">1850_t:CDS:1</fullName>
    </submittedName>
</protein>
<evidence type="ECO:0000313" key="1">
    <source>
        <dbReference type="EMBL" id="CAG8488762.1"/>
    </source>
</evidence>
<dbReference type="Proteomes" id="UP000789860">
    <property type="component" value="Unassembled WGS sequence"/>
</dbReference>